<dbReference type="Proteomes" id="UP000016646">
    <property type="component" value="Unassembled WGS sequence"/>
</dbReference>
<feature type="transmembrane region" description="Helical" evidence="1">
    <location>
        <begin position="139"/>
        <end position="168"/>
    </location>
</feature>
<keyword evidence="1" id="KW-1133">Transmembrane helix</keyword>
<feature type="transmembrane region" description="Helical" evidence="1">
    <location>
        <begin position="180"/>
        <end position="202"/>
    </location>
</feature>
<keyword evidence="1" id="KW-0812">Transmembrane</keyword>
<sequence>MSEFRDKSFTIISVAGIIVSMTIKMRNYFFLALVIAFSGLLLASSAMLGYSIYTDTLTRPDFFPAERIAGFYTRGYSFIATIASLFIFALYALLAVIYLSVEFEKTQSTEVIFFALFLVGCFSETARLCTPLFNLWHELSAFLLCTGRIVLFGRTLAPTTLLFGAVFSGTEARQHVERNLVILVVLSVMISMLMPLNTAVVLPNFCIKWGNGEAFIAIRALILAAAILSLFVNARSLGTKDASPFGFAALAFGYEISCYATSYAAASAGGILLFGGTAVYLKSLHRKYLWQ</sequence>
<proteinExistence type="predicted"/>
<comment type="caution">
    <text evidence="2">The sequence shown here is derived from an EMBL/GenBank/DDBJ whole genome shotgun (WGS) entry which is preliminary data.</text>
</comment>
<reference evidence="2 3" key="1">
    <citation type="submission" date="2013-08" db="EMBL/GenBank/DDBJ databases">
        <authorList>
            <person name="Durkin A.S."/>
            <person name="Haft D.R."/>
            <person name="McCorrison J."/>
            <person name="Torralba M."/>
            <person name="Gillis M."/>
            <person name="Haft D.H."/>
            <person name="Methe B."/>
            <person name="Sutton G."/>
            <person name="Nelson K.E."/>
        </authorList>
    </citation>
    <scope>NUCLEOTIDE SEQUENCE [LARGE SCALE GENOMIC DNA]</scope>
    <source>
        <strain evidence="2 3">ATCC 35536</strain>
    </source>
</reference>
<feature type="transmembrane region" description="Helical" evidence="1">
    <location>
        <begin position="28"/>
        <end position="53"/>
    </location>
</feature>
<keyword evidence="1" id="KW-0472">Membrane</keyword>
<keyword evidence="3" id="KW-1185">Reference proteome</keyword>
<protein>
    <submittedName>
        <fullName evidence="2">Uncharacterized protein</fullName>
    </submittedName>
</protein>
<gene>
    <name evidence="2" type="ORF">HMPREF0860_1012</name>
</gene>
<name>A0ABN0P366_TRESO</name>
<feature type="transmembrane region" description="Helical" evidence="1">
    <location>
        <begin position="111"/>
        <end position="133"/>
    </location>
</feature>
<feature type="transmembrane region" description="Helical" evidence="1">
    <location>
        <begin position="214"/>
        <end position="234"/>
    </location>
</feature>
<dbReference type="EMBL" id="AVQI01000067">
    <property type="protein sequence ID" value="ERK00365.1"/>
    <property type="molecule type" value="Genomic_DNA"/>
</dbReference>
<organism evidence="2 3">
    <name type="scientific">Treponema socranskii subsp. socranskii VPI DR56BR1116 = ATCC 35536</name>
    <dbReference type="NCBI Taxonomy" id="1125725"/>
    <lineage>
        <taxon>Bacteria</taxon>
        <taxon>Pseudomonadati</taxon>
        <taxon>Spirochaetota</taxon>
        <taxon>Spirochaetia</taxon>
        <taxon>Spirochaetales</taxon>
        <taxon>Treponemataceae</taxon>
        <taxon>Treponema</taxon>
    </lineage>
</organism>
<feature type="transmembrane region" description="Helical" evidence="1">
    <location>
        <begin position="76"/>
        <end position="99"/>
    </location>
</feature>
<evidence type="ECO:0000313" key="2">
    <source>
        <dbReference type="EMBL" id="ERK00365.1"/>
    </source>
</evidence>
<feature type="transmembrane region" description="Helical" evidence="1">
    <location>
        <begin position="263"/>
        <end position="281"/>
    </location>
</feature>
<accession>A0ABN0P366</accession>
<evidence type="ECO:0000256" key="1">
    <source>
        <dbReference type="SAM" id="Phobius"/>
    </source>
</evidence>
<evidence type="ECO:0000313" key="3">
    <source>
        <dbReference type="Proteomes" id="UP000016646"/>
    </source>
</evidence>